<dbReference type="GO" id="GO:0006334">
    <property type="term" value="P:nucleosome assembly"/>
    <property type="evidence" value="ECO:0007669"/>
    <property type="project" value="InterPro"/>
</dbReference>
<accession>A0A087S2S7</accession>
<feature type="region of interest" description="Disordered" evidence="1">
    <location>
        <begin position="1"/>
        <end position="50"/>
    </location>
</feature>
<dbReference type="PATRIC" id="fig|1502295.3.peg.330"/>
<dbReference type="Proteomes" id="UP000029387">
    <property type="component" value="Unassembled WGS sequence"/>
</dbReference>
<dbReference type="AlphaFoldDB" id="A0A087S2S7"/>
<dbReference type="GO" id="GO:0000786">
    <property type="term" value="C:nucleosome"/>
    <property type="evidence" value="ECO:0007669"/>
    <property type="project" value="InterPro"/>
</dbReference>
<reference evidence="2 3" key="1">
    <citation type="submission" date="2014-06" db="EMBL/GenBank/DDBJ databases">
        <authorList>
            <person name="Ngugi D.K."/>
            <person name="Blom J."/>
            <person name="Alam I."/>
            <person name="Rashid M."/>
            <person name="Baalawi W."/>
            <person name="Zhang G."/>
            <person name="Hikmawan T."/>
            <person name="Guan Y."/>
            <person name="Antunes A."/>
            <person name="Siam R."/>
            <person name="El-Dorry H."/>
            <person name="Bajic V."/>
            <person name="Stingl U."/>
        </authorList>
    </citation>
    <scope>NUCLEOTIDE SEQUENCE [LARGE SCALE GENOMIC DNA]</scope>
    <source>
        <strain evidence="2">SCGC AAA799-P11</strain>
    </source>
</reference>
<protein>
    <submittedName>
        <fullName evidence="2">Uncharacterized protein</fullName>
    </submittedName>
</protein>
<name>A0A087S2S7_9ARCH</name>
<feature type="compositionally biased region" description="Basic residues" evidence="1">
    <location>
        <begin position="19"/>
        <end position="43"/>
    </location>
</feature>
<evidence type="ECO:0000313" key="2">
    <source>
        <dbReference type="EMBL" id="KFM20031.1"/>
    </source>
</evidence>
<sequence>MAEKKSTKKATKSKDVKAKATKSKTTTKAKATKSKAKATKSKKKKEEPVGDMGIVIVDDDIEIDQEKVNEERRAYLEEARSQEAFD</sequence>
<dbReference type="EMBL" id="JOSZ01000003">
    <property type="protein sequence ID" value="KFM20031.1"/>
    <property type="molecule type" value="Genomic_DNA"/>
</dbReference>
<gene>
    <name evidence="2" type="ORF">AAA799P11_00336</name>
</gene>
<dbReference type="PRINTS" id="PR00624">
    <property type="entry name" value="HISTONEH5"/>
</dbReference>
<feature type="compositionally biased region" description="Basic residues" evidence="1">
    <location>
        <begin position="1"/>
        <end position="11"/>
    </location>
</feature>
<organism evidence="2 3">
    <name type="scientific">Marine Group I thaumarchaeote SCGC AAA799-P11</name>
    <dbReference type="NCBI Taxonomy" id="1502295"/>
    <lineage>
        <taxon>Archaea</taxon>
        <taxon>Nitrososphaerota</taxon>
        <taxon>Marine Group I</taxon>
    </lineage>
</organism>
<proteinExistence type="predicted"/>
<keyword evidence="3" id="KW-1185">Reference proteome</keyword>
<evidence type="ECO:0000256" key="1">
    <source>
        <dbReference type="SAM" id="MobiDB-lite"/>
    </source>
</evidence>
<dbReference type="InterPro" id="IPR005819">
    <property type="entry name" value="H1/H5"/>
</dbReference>
<dbReference type="GO" id="GO:0030527">
    <property type="term" value="F:structural constituent of chromatin"/>
    <property type="evidence" value="ECO:0007669"/>
    <property type="project" value="InterPro"/>
</dbReference>
<dbReference type="GO" id="GO:0003677">
    <property type="term" value="F:DNA binding"/>
    <property type="evidence" value="ECO:0007669"/>
    <property type="project" value="InterPro"/>
</dbReference>
<evidence type="ECO:0000313" key="3">
    <source>
        <dbReference type="Proteomes" id="UP000029387"/>
    </source>
</evidence>
<comment type="caution">
    <text evidence="2">The sequence shown here is derived from an EMBL/GenBank/DDBJ whole genome shotgun (WGS) entry which is preliminary data.</text>
</comment>